<name>A0A1D2J425_PARBR</name>
<dbReference type="InterPro" id="IPR036395">
    <property type="entry name" value="Cu_fist_DNA-bd_dom_sf"/>
</dbReference>
<keyword evidence="6" id="KW-0804">Transcription</keyword>
<dbReference type="AlphaFoldDB" id="A0A1D2J425"/>
<feature type="compositionally biased region" description="Polar residues" evidence="8">
    <location>
        <begin position="188"/>
        <end position="199"/>
    </location>
</feature>
<dbReference type="GO" id="GO:0006878">
    <property type="term" value="P:intracellular copper ion homeostasis"/>
    <property type="evidence" value="ECO:0007669"/>
    <property type="project" value="TreeGrafter"/>
</dbReference>
<dbReference type="GO" id="GO:0000981">
    <property type="term" value="F:DNA-binding transcription factor activity, RNA polymerase II-specific"/>
    <property type="evidence" value="ECO:0007669"/>
    <property type="project" value="TreeGrafter"/>
</dbReference>
<organism evidence="10 11">
    <name type="scientific">Paracoccidioides brasiliensis</name>
    <dbReference type="NCBI Taxonomy" id="121759"/>
    <lineage>
        <taxon>Eukaryota</taxon>
        <taxon>Fungi</taxon>
        <taxon>Dikarya</taxon>
        <taxon>Ascomycota</taxon>
        <taxon>Pezizomycotina</taxon>
        <taxon>Eurotiomycetes</taxon>
        <taxon>Eurotiomycetidae</taxon>
        <taxon>Onygenales</taxon>
        <taxon>Ajellomycetaceae</taxon>
        <taxon>Paracoccidioides</taxon>
    </lineage>
</organism>
<dbReference type="PRINTS" id="PR00617">
    <property type="entry name" value="COPPERFIST"/>
</dbReference>
<sequence>MLIKGEKWACEACIRGHRVSNCQHADRPLSHINKKGRPVSQCPHCRGMRKARTTHTKCECGEKPHTKAECPVKETGNNQARKKQCCCSHGTRCTCAAKRDFNLDTVPELGPPRRGAASHLGHRRPHIATTKPEDPLIGFSSPRHSKIRLSDAPKRGVPYSVPRSNTVHVSSGLARRSADHLPLRETGPEQNGVASSDAMTSAPRPIRRVRSEHGSPANTPLLAIEEMNNRIPHLDISLSPFTSNATNPPSTVFDYPDHNLEQFYSPETEGLPETPNFNVPPVDWSTFGISYSPNNVATTFSQPPSYASFDNNNNNSSSSSSNNANPFTHAGLALSSSGELSEVEDFGLTSNVGISYSCADKLDVHSISDGSEAGIYRLSASSYVNYPQEQVPGSSHNLQSVDIDSFLKTGAALSQPPQSFDIPASTAPRLNNHYSTSQRGNGGSAYPIPVESQGVFTAVDDELVLVSQGGFVGSEPSNFLWDPAAYSVATNGQSGDIPLQQHTQWF</sequence>
<evidence type="ECO:0000256" key="1">
    <source>
        <dbReference type="ARBA" id="ARBA00004123"/>
    </source>
</evidence>
<gene>
    <name evidence="10" type="ORF">ACO22_07634</name>
</gene>
<accession>A0A1D2J425</accession>
<keyword evidence="7" id="KW-0539">Nucleus</keyword>
<evidence type="ECO:0000256" key="3">
    <source>
        <dbReference type="ARBA" id="ARBA00022833"/>
    </source>
</evidence>
<protein>
    <recommendedName>
        <fullName evidence="9">Copper-fist domain-containing protein</fullName>
    </recommendedName>
</protein>
<comment type="subcellular location">
    <subcellularLocation>
        <location evidence="1">Nucleus</location>
    </subcellularLocation>
</comment>
<dbReference type="SMART" id="SM00412">
    <property type="entry name" value="Cu_FIST"/>
    <property type="match status" value="1"/>
</dbReference>
<dbReference type="Pfam" id="PF00649">
    <property type="entry name" value="Copper-fist"/>
    <property type="match status" value="1"/>
</dbReference>
<dbReference type="GO" id="GO:0005507">
    <property type="term" value="F:copper ion binding"/>
    <property type="evidence" value="ECO:0007669"/>
    <property type="project" value="InterPro"/>
</dbReference>
<dbReference type="InterPro" id="IPR001083">
    <property type="entry name" value="Cu_fist_DNA-bd_dom"/>
</dbReference>
<evidence type="ECO:0000313" key="11">
    <source>
        <dbReference type="Proteomes" id="UP000242814"/>
    </source>
</evidence>
<keyword evidence="5" id="KW-0805">Transcription regulation</keyword>
<evidence type="ECO:0000256" key="4">
    <source>
        <dbReference type="ARBA" id="ARBA00023008"/>
    </source>
</evidence>
<dbReference type="GO" id="GO:0005634">
    <property type="term" value="C:nucleus"/>
    <property type="evidence" value="ECO:0007669"/>
    <property type="project" value="UniProtKB-SubCell"/>
</dbReference>
<evidence type="ECO:0000256" key="5">
    <source>
        <dbReference type="ARBA" id="ARBA00023015"/>
    </source>
</evidence>
<dbReference type="SMART" id="SM01090">
    <property type="entry name" value="Copper-fist"/>
    <property type="match status" value="1"/>
</dbReference>
<dbReference type="PANTHER" id="PTHR28088:SF5">
    <property type="entry name" value="TRANSCRIPTIONAL ACTIVATOR HAA1-RELATED"/>
    <property type="match status" value="1"/>
</dbReference>
<feature type="compositionally biased region" description="Basic and acidic residues" evidence="8">
    <location>
        <begin position="176"/>
        <end position="187"/>
    </location>
</feature>
<feature type="domain" description="Copper-fist" evidence="9">
    <location>
        <begin position="1"/>
        <end position="39"/>
    </location>
</feature>
<dbReference type="VEuPathDB" id="FungiDB:PABG_07429"/>
<evidence type="ECO:0000256" key="6">
    <source>
        <dbReference type="ARBA" id="ARBA00023163"/>
    </source>
</evidence>
<evidence type="ECO:0000313" key="10">
    <source>
        <dbReference type="EMBL" id="ODH13064.1"/>
    </source>
</evidence>
<dbReference type="Gene3D" id="3.90.430.10">
    <property type="entry name" value="Copper fist DNA-binding domain"/>
    <property type="match status" value="1"/>
</dbReference>
<dbReference type="PANTHER" id="PTHR28088">
    <property type="entry name" value="TRANSCRIPTIONAL ACTIVATOR HAA1-RELATED"/>
    <property type="match status" value="1"/>
</dbReference>
<keyword evidence="2" id="KW-0479">Metal-binding</keyword>
<evidence type="ECO:0000256" key="7">
    <source>
        <dbReference type="ARBA" id="ARBA00023242"/>
    </source>
</evidence>
<dbReference type="EMBL" id="LZYO01000597">
    <property type="protein sequence ID" value="ODH13064.1"/>
    <property type="molecule type" value="Genomic_DNA"/>
</dbReference>
<dbReference type="Proteomes" id="UP000242814">
    <property type="component" value="Unassembled WGS sequence"/>
</dbReference>
<evidence type="ECO:0000256" key="2">
    <source>
        <dbReference type="ARBA" id="ARBA00022723"/>
    </source>
</evidence>
<proteinExistence type="predicted"/>
<dbReference type="GO" id="GO:0000978">
    <property type="term" value="F:RNA polymerase II cis-regulatory region sequence-specific DNA binding"/>
    <property type="evidence" value="ECO:0007669"/>
    <property type="project" value="TreeGrafter"/>
</dbReference>
<comment type="caution">
    <text evidence="10">The sequence shown here is derived from an EMBL/GenBank/DDBJ whole genome shotgun (WGS) entry which is preliminary data.</text>
</comment>
<dbReference type="GO" id="GO:0006879">
    <property type="term" value="P:intracellular iron ion homeostasis"/>
    <property type="evidence" value="ECO:0007669"/>
    <property type="project" value="TreeGrafter"/>
</dbReference>
<feature type="region of interest" description="Disordered" evidence="8">
    <location>
        <begin position="116"/>
        <end position="217"/>
    </location>
</feature>
<dbReference type="VEuPathDB" id="FungiDB:PADG_08511"/>
<dbReference type="InterPro" id="IPR051763">
    <property type="entry name" value="Copper_Homeo_Regul"/>
</dbReference>
<dbReference type="FunFam" id="3.90.430.10:FF:000001">
    <property type="entry name" value="Copper fist DNA-binding protein"/>
    <property type="match status" value="1"/>
</dbReference>
<keyword evidence="3" id="KW-0862">Zinc</keyword>
<keyword evidence="4" id="KW-0186">Copper</keyword>
<evidence type="ECO:0000259" key="9">
    <source>
        <dbReference type="PROSITE" id="PS50073"/>
    </source>
</evidence>
<dbReference type="SUPFAM" id="SSF57879">
    <property type="entry name" value="Zinc domain conserved in yeast copper-regulated transcription factors"/>
    <property type="match status" value="1"/>
</dbReference>
<dbReference type="GO" id="GO:0045944">
    <property type="term" value="P:positive regulation of transcription by RNA polymerase II"/>
    <property type="evidence" value="ECO:0007669"/>
    <property type="project" value="TreeGrafter"/>
</dbReference>
<reference evidence="10 11" key="1">
    <citation type="submission" date="2016-06" db="EMBL/GenBank/DDBJ databases">
        <authorList>
            <person name="Kjaerup R.B."/>
            <person name="Dalgaard T.S."/>
            <person name="Juul-Madsen H.R."/>
        </authorList>
    </citation>
    <scope>NUCLEOTIDE SEQUENCE [LARGE SCALE GENOMIC DNA]</scope>
    <source>
        <strain evidence="10 11">Pb300</strain>
    </source>
</reference>
<dbReference type="PROSITE" id="PS50073">
    <property type="entry name" value="COPPER_FIST_2"/>
    <property type="match status" value="1"/>
</dbReference>
<evidence type="ECO:0000256" key="8">
    <source>
        <dbReference type="SAM" id="MobiDB-lite"/>
    </source>
</evidence>